<evidence type="ECO:0000313" key="10">
    <source>
        <dbReference type="EMBL" id="SNT68594.1"/>
    </source>
</evidence>
<keyword evidence="6 9" id="KW-0418">Kinase</keyword>
<dbReference type="NCBIfam" id="TIGR01313">
    <property type="entry name" value="therm_gnt_kin"/>
    <property type="match status" value="1"/>
</dbReference>
<organism evidence="10 11">
    <name type="scientific">Paracoccus seriniphilus</name>
    <dbReference type="NCBI Taxonomy" id="184748"/>
    <lineage>
        <taxon>Bacteria</taxon>
        <taxon>Pseudomonadati</taxon>
        <taxon>Pseudomonadota</taxon>
        <taxon>Alphaproteobacteria</taxon>
        <taxon>Rhodobacterales</taxon>
        <taxon>Paracoccaceae</taxon>
        <taxon>Paracoccus</taxon>
    </lineage>
</organism>
<dbReference type="RefSeq" id="WP_089342509.1">
    <property type="nucleotide sequence ID" value="NZ_CP067129.1"/>
</dbReference>
<keyword evidence="11" id="KW-1185">Reference proteome</keyword>
<dbReference type="GO" id="GO:0005524">
    <property type="term" value="F:ATP binding"/>
    <property type="evidence" value="ECO:0007669"/>
    <property type="project" value="UniProtKB-KW"/>
</dbReference>
<dbReference type="PANTHER" id="PTHR43442">
    <property type="entry name" value="GLUCONOKINASE-RELATED"/>
    <property type="match status" value="1"/>
</dbReference>
<dbReference type="OrthoDB" id="9795716at2"/>
<dbReference type="CDD" id="cd02021">
    <property type="entry name" value="GntK"/>
    <property type="match status" value="1"/>
</dbReference>
<dbReference type="InterPro" id="IPR027417">
    <property type="entry name" value="P-loop_NTPase"/>
</dbReference>
<evidence type="ECO:0000256" key="1">
    <source>
        <dbReference type="ARBA" id="ARBA00004761"/>
    </source>
</evidence>
<keyword evidence="5 9" id="KW-0547">Nucleotide-binding</keyword>
<dbReference type="GO" id="GO:0046316">
    <property type="term" value="F:gluconokinase activity"/>
    <property type="evidence" value="ECO:0007669"/>
    <property type="project" value="UniProtKB-EC"/>
</dbReference>
<name>A0A239PN71_9RHOB</name>
<evidence type="ECO:0000256" key="9">
    <source>
        <dbReference type="RuleBase" id="RU363066"/>
    </source>
</evidence>
<dbReference type="AlphaFoldDB" id="A0A239PN71"/>
<comment type="pathway">
    <text evidence="1">Carbohydrate acid metabolism.</text>
</comment>
<evidence type="ECO:0000256" key="3">
    <source>
        <dbReference type="ARBA" id="ARBA00012054"/>
    </source>
</evidence>
<evidence type="ECO:0000256" key="7">
    <source>
        <dbReference type="ARBA" id="ARBA00022840"/>
    </source>
</evidence>
<evidence type="ECO:0000313" key="11">
    <source>
        <dbReference type="Proteomes" id="UP000198307"/>
    </source>
</evidence>
<dbReference type="GO" id="GO:0005737">
    <property type="term" value="C:cytoplasm"/>
    <property type="evidence" value="ECO:0007669"/>
    <property type="project" value="TreeGrafter"/>
</dbReference>
<gene>
    <name evidence="10" type="ORF">SAMN05444959_101152</name>
</gene>
<keyword evidence="4 9" id="KW-0808">Transferase</keyword>
<dbReference type="GO" id="GO:0005975">
    <property type="term" value="P:carbohydrate metabolic process"/>
    <property type="evidence" value="ECO:0007669"/>
    <property type="project" value="InterPro"/>
</dbReference>
<evidence type="ECO:0000256" key="2">
    <source>
        <dbReference type="ARBA" id="ARBA00008420"/>
    </source>
</evidence>
<sequence>MDRQPVLVMGICGTGKSTLAAAIAARLQGSFIEGDDYHSPENIAHMAAGQPLTDDMRLGWLDRLGEAMREAPAPAVLSCSALRHSYRQRLARMAGPMRIIFLHGPRPLIEARMAARAGHFMPATLVDSQLDTLEPPDPINEGAIWIDICNSPDIMLHHAMTALAGKALS</sequence>
<comment type="similarity">
    <text evidence="2 9">Belongs to the gluconokinase GntK/GntV family.</text>
</comment>
<dbReference type="EMBL" id="FZQB01000001">
    <property type="protein sequence ID" value="SNT68594.1"/>
    <property type="molecule type" value="Genomic_DNA"/>
</dbReference>
<dbReference type="SUPFAM" id="SSF52540">
    <property type="entry name" value="P-loop containing nucleoside triphosphate hydrolases"/>
    <property type="match status" value="1"/>
</dbReference>
<dbReference type="Pfam" id="PF13671">
    <property type="entry name" value="AAA_33"/>
    <property type="match status" value="1"/>
</dbReference>
<evidence type="ECO:0000256" key="6">
    <source>
        <dbReference type="ARBA" id="ARBA00022777"/>
    </source>
</evidence>
<dbReference type="EC" id="2.7.1.12" evidence="3 9"/>
<dbReference type="Proteomes" id="UP000198307">
    <property type="component" value="Unassembled WGS sequence"/>
</dbReference>
<protein>
    <recommendedName>
        <fullName evidence="3 9">Gluconokinase</fullName>
        <ecNumber evidence="3 9">2.7.1.12</ecNumber>
    </recommendedName>
</protein>
<dbReference type="InterPro" id="IPR006001">
    <property type="entry name" value="Therm_gnt_kin"/>
</dbReference>
<dbReference type="Gene3D" id="3.40.50.300">
    <property type="entry name" value="P-loop containing nucleotide triphosphate hydrolases"/>
    <property type="match status" value="1"/>
</dbReference>
<keyword evidence="7 9" id="KW-0067">ATP-binding</keyword>
<accession>A0A239PN71</accession>
<proteinExistence type="inferred from homology"/>
<reference evidence="10 11" key="1">
    <citation type="submission" date="2017-07" db="EMBL/GenBank/DDBJ databases">
        <authorList>
            <person name="Sun Z.S."/>
            <person name="Albrecht U."/>
            <person name="Echele G."/>
            <person name="Lee C.C."/>
        </authorList>
    </citation>
    <scope>NUCLEOTIDE SEQUENCE [LARGE SCALE GENOMIC DNA]</scope>
    <source>
        <strain evidence="10 11">DSM 14827</strain>
    </source>
</reference>
<evidence type="ECO:0000256" key="4">
    <source>
        <dbReference type="ARBA" id="ARBA00022679"/>
    </source>
</evidence>
<comment type="catalytic activity">
    <reaction evidence="8 9">
        <text>D-gluconate + ATP = 6-phospho-D-gluconate + ADP + H(+)</text>
        <dbReference type="Rhea" id="RHEA:19433"/>
        <dbReference type="ChEBI" id="CHEBI:15378"/>
        <dbReference type="ChEBI" id="CHEBI:18391"/>
        <dbReference type="ChEBI" id="CHEBI:30616"/>
        <dbReference type="ChEBI" id="CHEBI:58759"/>
        <dbReference type="ChEBI" id="CHEBI:456216"/>
        <dbReference type="EC" id="2.7.1.12"/>
    </reaction>
</comment>
<dbReference type="PANTHER" id="PTHR43442:SF3">
    <property type="entry name" value="GLUCONOKINASE-RELATED"/>
    <property type="match status" value="1"/>
</dbReference>
<evidence type="ECO:0000256" key="5">
    <source>
        <dbReference type="ARBA" id="ARBA00022741"/>
    </source>
</evidence>
<evidence type="ECO:0000256" key="8">
    <source>
        <dbReference type="ARBA" id="ARBA00048090"/>
    </source>
</evidence>